<dbReference type="OrthoDB" id="798211at2"/>
<evidence type="ECO:0000313" key="3">
    <source>
        <dbReference type="Proteomes" id="UP000260823"/>
    </source>
</evidence>
<keyword evidence="1" id="KW-1133">Transmembrane helix</keyword>
<organism evidence="2 3">
    <name type="scientific">Mucilaginibacter terrenus</name>
    <dbReference type="NCBI Taxonomy" id="2482727"/>
    <lineage>
        <taxon>Bacteria</taxon>
        <taxon>Pseudomonadati</taxon>
        <taxon>Bacteroidota</taxon>
        <taxon>Sphingobacteriia</taxon>
        <taxon>Sphingobacteriales</taxon>
        <taxon>Sphingobacteriaceae</taxon>
        <taxon>Mucilaginibacter</taxon>
    </lineage>
</organism>
<protein>
    <submittedName>
        <fullName evidence="2">Uncharacterized protein</fullName>
    </submittedName>
</protein>
<comment type="caution">
    <text evidence="2">The sequence shown here is derived from an EMBL/GenBank/DDBJ whole genome shotgun (WGS) entry which is preliminary data.</text>
</comment>
<feature type="transmembrane region" description="Helical" evidence="1">
    <location>
        <begin position="94"/>
        <end position="114"/>
    </location>
</feature>
<feature type="transmembrane region" description="Helical" evidence="1">
    <location>
        <begin position="69"/>
        <end position="87"/>
    </location>
</feature>
<gene>
    <name evidence="2" type="ORF">DYU05_06030</name>
</gene>
<dbReference type="Proteomes" id="UP000260823">
    <property type="component" value="Unassembled WGS sequence"/>
</dbReference>
<dbReference type="EMBL" id="QWDE01000001">
    <property type="protein sequence ID" value="RFZ85156.1"/>
    <property type="molecule type" value="Genomic_DNA"/>
</dbReference>
<feature type="transmembrane region" description="Helical" evidence="1">
    <location>
        <begin position="40"/>
        <end position="63"/>
    </location>
</feature>
<evidence type="ECO:0000313" key="2">
    <source>
        <dbReference type="EMBL" id="RFZ85156.1"/>
    </source>
</evidence>
<name>A0A3E2NVV7_9SPHI</name>
<proteinExistence type="predicted"/>
<reference evidence="2 3" key="1">
    <citation type="submission" date="2018-08" db="EMBL/GenBank/DDBJ databases">
        <title>Mucilaginibacter terrae sp. nov., isolated from manganese diggings.</title>
        <authorList>
            <person name="Huang Y."/>
            <person name="Zhou Z."/>
        </authorList>
    </citation>
    <scope>NUCLEOTIDE SEQUENCE [LARGE SCALE GENOMIC DNA]</scope>
    <source>
        <strain evidence="2 3">ZH6</strain>
    </source>
</reference>
<keyword evidence="3" id="KW-1185">Reference proteome</keyword>
<dbReference type="AlphaFoldDB" id="A0A3E2NVV7"/>
<keyword evidence="1" id="KW-0812">Transmembrane</keyword>
<dbReference type="RefSeq" id="WP_117382057.1">
    <property type="nucleotide sequence ID" value="NZ_QWDE01000001.1"/>
</dbReference>
<keyword evidence="1" id="KW-0472">Membrane</keyword>
<sequence length="115" mass="12808">MLTLKPNTQTAWAANPNIHVVFNPIKSYLKFVDSQKNYRTMWWFVNLMVHGNLVLAVPAVVIYYFNAPVVLLGITVLGFFGNLVANMGGAGIRVTLTAFFASLIVNLGILLYYIL</sequence>
<evidence type="ECO:0000256" key="1">
    <source>
        <dbReference type="SAM" id="Phobius"/>
    </source>
</evidence>
<accession>A0A3E2NVV7</accession>